<dbReference type="EMBL" id="HBGS01011902">
    <property type="protein sequence ID" value="CAD9389501.1"/>
    <property type="molecule type" value="Transcribed_RNA"/>
</dbReference>
<feature type="compositionally biased region" description="Basic residues" evidence="1">
    <location>
        <begin position="159"/>
        <end position="172"/>
    </location>
</feature>
<name>A0A7S2FEH4_9STRA</name>
<feature type="compositionally biased region" description="Basic residues" evidence="1">
    <location>
        <begin position="138"/>
        <end position="147"/>
    </location>
</feature>
<organism evidence="2">
    <name type="scientific">Octactis speculum</name>
    <dbReference type="NCBI Taxonomy" id="3111310"/>
    <lineage>
        <taxon>Eukaryota</taxon>
        <taxon>Sar</taxon>
        <taxon>Stramenopiles</taxon>
        <taxon>Ochrophyta</taxon>
        <taxon>Dictyochophyceae</taxon>
        <taxon>Dictyochales</taxon>
        <taxon>Dictyochaceae</taxon>
        <taxon>Octactis</taxon>
    </lineage>
</organism>
<evidence type="ECO:0000256" key="1">
    <source>
        <dbReference type="SAM" id="MobiDB-lite"/>
    </source>
</evidence>
<accession>A0A7S2FEH4</accession>
<feature type="region of interest" description="Disordered" evidence="1">
    <location>
        <begin position="1"/>
        <end position="50"/>
    </location>
</feature>
<feature type="compositionally biased region" description="Acidic residues" evidence="1">
    <location>
        <begin position="32"/>
        <end position="47"/>
    </location>
</feature>
<feature type="compositionally biased region" description="Basic and acidic residues" evidence="1">
    <location>
        <begin position="173"/>
        <end position="182"/>
    </location>
</feature>
<feature type="compositionally biased region" description="Polar residues" evidence="1">
    <location>
        <begin position="99"/>
        <end position="109"/>
    </location>
</feature>
<reference evidence="2" key="1">
    <citation type="submission" date="2021-01" db="EMBL/GenBank/DDBJ databases">
        <authorList>
            <person name="Corre E."/>
            <person name="Pelletier E."/>
            <person name="Niang G."/>
            <person name="Scheremetjew M."/>
            <person name="Finn R."/>
            <person name="Kale V."/>
            <person name="Holt S."/>
            <person name="Cochrane G."/>
            <person name="Meng A."/>
            <person name="Brown T."/>
            <person name="Cohen L."/>
        </authorList>
    </citation>
    <scope>NUCLEOTIDE SEQUENCE</scope>
    <source>
        <strain evidence="2">CCMP1381</strain>
    </source>
</reference>
<feature type="compositionally biased region" description="Acidic residues" evidence="1">
    <location>
        <begin position="10"/>
        <end position="25"/>
    </location>
</feature>
<proteinExistence type="predicted"/>
<feature type="compositionally biased region" description="Basic and acidic residues" evidence="1">
    <location>
        <begin position="114"/>
        <end position="130"/>
    </location>
</feature>
<evidence type="ECO:0000313" key="2">
    <source>
        <dbReference type="EMBL" id="CAD9389501.1"/>
    </source>
</evidence>
<sequence>MAMKRMLAEDLSEPESDDENSSDEEGDRKISDEEEEEEEEEEDDEIQEFVSKKGTVLFRCQLTPEKGPFNSKADAEAFMLGQYYRKALKRALKDIRQYNYAQQQSSENPTGPEKQGDAKKPKSVEREARIAARQVSHKEKKNAKRVRRIENLSDEQIQKRKRRFQLKAQRRRDRAEKAKEAE</sequence>
<gene>
    <name evidence="2" type="ORF">DSPE1174_LOCUS6256</name>
</gene>
<feature type="region of interest" description="Disordered" evidence="1">
    <location>
        <begin position="99"/>
        <end position="182"/>
    </location>
</feature>
<protein>
    <submittedName>
        <fullName evidence="2">Uncharacterized protein</fullName>
    </submittedName>
</protein>
<dbReference type="AlphaFoldDB" id="A0A7S2FEH4"/>